<feature type="domain" description="IrrE N-terminal-like" evidence="1">
    <location>
        <begin position="70"/>
        <end position="153"/>
    </location>
</feature>
<dbReference type="EMBL" id="JAGSND010000002">
    <property type="protein sequence ID" value="MBR0596955.1"/>
    <property type="molecule type" value="Genomic_DNA"/>
</dbReference>
<comment type="caution">
    <text evidence="2">The sequence shown here is derived from an EMBL/GenBank/DDBJ whole genome shotgun (WGS) entry which is preliminary data.</text>
</comment>
<evidence type="ECO:0000313" key="3">
    <source>
        <dbReference type="Proteomes" id="UP000675664"/>
    </source>
</evidence>
<dbReference type="Pfam" id="PF06114">
    <property type="entry name" value="Peptidase_M78"/>
    <property type="match status" value="1"/>
</dbReference>
<dbReference type="RefSeq" id="WP_227017087.1">
    <property type="nucleotide sequence ID" value="NZ_JAGSND010000002.1"/>
</dbReference>
<sequence>MQIPQKIRYRYIENQVLKIFTKLPAEKRRLPVNMNDIVGLRNDCVITTYQEFSVQFKIPVSKVIKLNESVSGCLHYDPESRHYIIMYNKRACEGRKNWTQAHELGHVFLGHSLMIEGSHIAEDDIYFSRYPLLEKEADYFASILLAPPPVLKALHIHSEDEIRCLCGLSGAAAGYQYESLLRSGNCITSWDHDMIHIFQSFISSYKSKL</sequence>
<gene>
    <name evidence="2" type="ORF">KCX82_03640</name>
</gene>
<reference evidence="2" key="2">
    <citation type="submission" date="2021-04" db="EMBL/GenBank/DDBJ databases">
        <authorList>
            <person name="Liu J."/>
        </authorList>
    </citation>
    <scope>NUCLEOTIDE SEQUENCE</scope>
    <source>
        <strain evidence="2">BAD-6</strain>
    </source>
</reference>
<keyword evidence="3" id="KW-1185">Reference proteome</keyword>
<name>A0A8J7W0F0_9FIRM</name>
<evidence type="ECO:0000259" key="1">
    <source>
        <dbReference type="Pfam" id="PF06114"/>
    </source>
</evidence>
<proteinExistence type="predicted"/>
<dbReference type="AlphaFoldDB" id="A0A8J7W0F0"/>
<evidence type="ECO:0000313" key="2">
    <source>
        <dbReference type="EMBL" id="MBR0596955.1"/>
    </source>
</evidence>
<dbReference type="Proteomes" id="UP000675664">
    <property type="component" value="Unassembled WGS sequence"/>
</dbReference>
<protein>
    <submittedName>
        <fullName evidence="2">ImmA/IrrE family metallo-endopeptidase</fullName>
    </submittedName>
</protein>
<dbReference type="Gene3D" id="1.10.10.2910">
    <property type="match status" value="1"/>
</dbReference>
<organism evidence="2 3">
    <name type="scientific">Sinanaerobacter chloroacetimidivorans</name>
    <dbReference type="NCBI Taxonomy" id="2818044"/>
    <lineage>
        <taxon>Bacteria</taxon>
        <taxon>Bacillati</taxon>
        <taxon>Bacillota</taxon>
        <taxon>Clostridia</taxon>
        <taxon>Peptostreptococcales</taxon>
        <taxon>Anaerovoracaceae</taxon>
        <taxon>Sinanaerobacter</taxon>
    </lineage>
</organism>
<dbReference type="InterPro" id="IPR010359">
    <property type="entry name" value="IrrE_HExxH"/>
</dbReference>
<reference evidence="2" key="1">
    <citation type="submission" date="2021-04" db="EMBL/GenBank/DDBJ databases">
        <title>Sinoanaerobacter chloroacetimidivorans sp. nov., an obligate anaerobic bacterium isolated from anaerobic sludge.</title>
        <authorList>
            <person name="Bao Y."/>
        </authorList>
    </citation>
    <scope>NUCLEOTIDE SEQUENCE</scope>
    <source>
        <strain evidence="2">BAD-6</strain>
    </source>
</reference>
<accession>A0A8J7W0F0</accession>